<feature type="transmembrane region" description="Helical" evidence="1">
    <location>
        <begin position="62"/>
        <end position="81"/>
    </location>
</feature>
<dbReference type="RefSeq" id="WP_387346036.1">
    <property type="nucleotide sequence ID" value="NZ_JBIAXI010000024.1"/>
</dbReference>
<keyword evidence="3" id="KW-1185">Reference proteome</keyword>
<sequence length="95" mass="10255">MSETSQALPSPVVVQFDPGRYPLAWAVWGGAVATSFAALETAACLSAPGPKTLSAQLRRKRWLSVAAIAAGAAWLVWHIGWEQPRHSKESESARR</sequence>
<name>A0ABW6VDX7_MICFU</name>
<feature type="transmembrane region" description="Helical" evidence="1">
    <location>
        <begin position="25"/>
        <end position="50"/>
    </location>
</feature>
<keyword evidence="1" id="KW-0812">Transmembrane</keyword>
<dbReference type="Proteomes" id="UP001602119">
    <property type="component" value="Unassembled WGS sequence"/>
</dbReference>
<evidence type="ECO:0000256" key="1">
    <source>
        <dbReference type="SAM" id="Phobius"/>
    </source>
</evidence>
<dbReference type="EMBL" id="JBIAXI010000024">
    <property type="protein sequence ID" value="MFF4777560.1"/>
    <property type="molecule type" value="Genomic_DNA"/>
</dbReference>
<protein>
    <recommendedName>
        <fullName evidence="4">DUF2530 domain-containing protein</fullName>
    </recommendedName>
</protein>
<reference evidence="2 3" key="1">
    <citation type="submission" date="2024-10" db="EMBL/GenBank/DDBJ databases">
        <title>The Natural Products Discovery Center: Release of the First 8490 Sequenced Strains for Exploring Actinobacteria Biosynthetic Diversity.</title>
        <authorList>
            <person name="Kalkreuter E."/>
            <person name="Kautsar S.A."/>
            <person name="Yang D."/>
            <person name="Bader C.D."/>
            <person name="Teijaro C.N."/>
            <person name="Fluegel L."/>
            <person name="Davis C.M."/>
            <person name="Simpson J.R."/>
            <person name="Lauterbach L."/>
            <person name="Steele A.D."/>
            <person name="Gui C."/>
            <person name="Meng S."/>
            <person name="Li G."/>
            <person name="Viehrig K."/>
            <person name="Ye F."/>
            <person name="Su P."/>
            <person name="Kiefer A.F."/>
            <person name="Nichols A."/>
            <person name="Cepeda A.J."/>
            <person name="Yan W."/>
            <person name="Fan B."/>
            <person name="Jiang Y."/>
            <person name="Adhikari A."/>
            <person name="Zheng C.-J."/>
            <person name="Schuster L."/>
            <person name="Cowan T.M."/>
            <person name="Smanski M.J."/>
            <person name="Chevrette M.G."/>
            <person name="De Carvalho L.P.S."/>
            <person name="Shen B."/>
        </authorList>
    </citation>
    <scope>NUCLEOTIDE SEQUENCE [LARGE SCALE GENOMIC DNA]</scope>
    <source>
        <strain evidence="2 3">NPDC001281</strain>
    </source>
</reference>
<comment type="caution">
    <text evidence="2">The sequence shown here is derived from an EMBL/GenBank/DDBJ whole genome shotgun (WGS) entry which is preliminary data.</text>
</comment>
<evidence type="ECO:0008006" key="4">
    <source>
        <dbReference type="Google" id="ProtNLM"/>
    </source>
</evidence>
<gene>
    <name evidence="2" type="ORF">ACFY05_32355</name>
</gene>
<keyword evidence="1" id="KW-0472">Membrane</keyword>
<accession>A0ABW6VDX7</accession>
<evidence type="ECO:0000313" key="3">
    <source>
        <dbReference type="Proteomes" id="UP001602119"/>
    </source>
</evidence>
<proteinExistence type="predicted"/>
<keyword evidence="1" id="KW-1133">Transmembrane helix</keyword>
<evidence type="ECO:0000313" key="2">
    <source>
        <dbReference type="EMBL" id="MFF4777560.1"/>
    </source>
</evidence>
<organism evidence="2 3">
    <name type="scientific">Microtetraspora fusca</name>
    <dbReference type="NCBI Taxonomy" id="1997"/>
    <lineage>
        <taxon>Bacteria</taxon>
        <taxon>Bacillati</taxon>
        <taxon>Actinomycetota</taxon>
        <taxon>Actinomycetes</taxon>
        <taxon>Streptosporangiales</taxon>
        <taxon>Streptosporangiaceae</taxon>
        <taxon>Microtetraspora</taxon>
    </lineage>
</organism>